<proteinExistence type="predicted"/>
<evidence type="ECO:0000313" key="7">
    <source>
        <dbReference type="EMBL" id="TDY56772.1"/>
    </source>
</evidence>
<dbReference type="SMART" id="SM01245">
    <property type="entry name" value="Jag_N"/>
    <property type="match status" value="1"/>
</dbReference>
<dbReference type="SMART" id="SM00393">
    <property type="entry name" value="R3H"/>
    <property type="match status" value="1"/>
</dbReference>
<dbReference type="InterPro" id="IPR001374">
    <property type="entry name" value="R3H_dom"/>
</dbReference>
<dbReference type="PANTHER" id="PTHR35800:SF1">
    <property type="entry name" value="RNA-BINDING PROTEIN KHPB"/>
    <property type="match status" value="1"/>
</dbReference>
<dbReference type="InterPro" id="IPR036867">
    <property type="entry name" value="R3H_dom_sf"/>
</dbReference>
<reference evidence="7 8" key="1">
    <citation type="submission" date="2019-03" db="EMBL/GenBank/DDBJ databases">
        <title>Genomic Encyclopedia of Type Strains, Phase IV (KMG-IV): sequencing the most valuable type-strain genomes for metagenomic binning, comparative biology and taxonomic classification.</title>
        <authorList>
            <person name="Goeker M."/>
        </authorList>
    </citation>
    <scope>NUCLEOTIDE SEQUENCE [LARGE SCALE GENOMIC DNA]</scope>
    <source>
        <strain evidence="7 8">DSM 25964</strain>
    </source>
</reference>
<dbReference type="InterPro" id="IPR034079">
    <property type="entry name" value="R3H_KhpB"/>
</dbReference>
<dbReference type="RefSeq" id="WP_243833913.1">
    <property type="nucleotide sequence ID" value="NZ_SORI01000017.1"/>
</dbReference>
<sequence>MNDNEVLVLDVPSVEEARKAAAGQWGLDPSDVAVKVIEEEKSFFGLLGRKLRVEARPVAPLSALRGKAMAARLLEMMELHIIPELSDDNRINLTGQDAGIIIGKYGETLKSMEFLLNLMTRGVDEGERIYLDSDGYRERRELSLQRLALAAARKSVKRGKPTYLEPMTSWERRVIHMTLKDDSTVETKSVGEAPSRKVVVWPVAPARSSSGPARRPGRRRA</sequence>
<dbReference type="CDD" id="cd02414">
    <property type="entry name" value="KH-II_Jag"/>
    <property type="match status" value="1"/>
</dbReference>
<dbReference type="Proteomes" id="UP000295066">
    <property type="component" value="Unassembled WGS sequence"/>
</dbReference>
<dbReference type="NCBIfam" id="NF041568">
    <property type="entry name" value="Jag_EloR"/>
    <property type="match status" value="1"/>
</dbReference>
<evidence type="ECO:0000256" key="3">
    <source>
        <dbReference type="ARBA" id="ARBA00022960"/>
    </source>
</evidence>
<dbReference type="Gene3D" id="3.30.30.80">
    <property type="entry name" value="probable RNA-binding protein from clostridium symbiosum atcc 14940"/>
    <property type="match status" value="1"/>
</dbReference>
<dbReference type="PROSITE" id="PS51061">
    <property type="entry name" value="R3H"/>
    <property type="match status" value="1"/>
</dbReference>
<dbReference type="Pfam" id="PF01424">
    <property type="entry name" value="R3H"/>
    <property type="match status" value="1"/>
</dbReference>
<gene>
    <name evidence="7" type="ORF">C8D99_11775</name>
</gene>
<protein>
    <submittedName>
        <fullName evidence="7">SpoIIIJ-associated protein</fullName>
    </submittedName>
</protein>
<accession>A0A4R8M1Y6</accession>
<dbReference type="InterPro" id="IPR038247">
    <property type="entry name" value="Jag_N_dom_sf"/>
</dbReference>
<keyword evidence="4" id="KW-0143">Chaperone</keyword>
<comment type="caution">
    <text evidence="7">The sequence shown here is derived from an EMBL/GenBank/DDBJ whole genome shotgun (WGS) entry which is preliminary data.</text>
</comment>
<organism evidence="7 8">
    <name type="scientific">Aminivibrio pyruvatiphilus</name>
    <dbReference type="NCBI Taxonomy" id="1005740"/>
    <lineage>
        <taxon>Bacteria</taxon>
        <taxon>Thermotogati</taxon>
        <taxon>Synergistota</taxon>
        <taxon>Synergistia</taxon>
        <taxon>Synergistales</taxon>
        <taxon>Aminobacteriaceae</taxon>
        <taxon>Aminivibrio</taxon>
    </lineage>
</organism>
<dbReference type="InterPro" id="IPR038008">
    <property type="entry name" value="Jag_KH"/>
</dbReference>
<dbReference type="InterPro" id="IPR032782">
    <property type="entry name" value="KhpB_N"/>
</dbReference>
<evidence type="ECO:0000259" key="6">
    <source>
        <dbReference type="PROSITE" id="PS51061"/>
    </source>
</evidence>
<feature type="domain" description="R3H" evidence="6">
    <location>
        <begin position="138"/>
        <end position="204"/>
    </location>
</feature>
<dbReference type="InterPro" id="IPR039247">
    <property type="entry name" value="KhpB"/>
</dbReference>
<dbReference type="GO" id="GO:0071555">
    <property type="term" value="P:cell wall organization"/>
    <property type="evidence" value="ECO:0007669"/>
    <property type="project" value="UniProtKB-KW"/>
</dbReference>
<keyword evidence="5" id="KW-0961">Cell wall biogenesis/degradation</keyword>
<evidence type="ECO:0000256" key="4">
    <source>
        <dbReference type="ARBA" id="ARBA00023186"/>
    </source>
</evidence>
<evidence type="ECO:0000256" key="5">
    <source>
        <dbReference type="ARBA" id="ARBA00023316"/>
    </source>
</evidence>
<dbReference type="SUPFAM" id="SSF82708">
    <property type="entry name" value="R3H domain"/>
    <property type="match status" value="1"/>
</dbReference>
<dbReference type="CDD" id="cd02644">
    <property type="entry name" value="R3H_jag"/>
    <property type="match status" value="1"/>
</dbReference>
<dbReference type="Pfam" id="PF14804">
    <property type="entry name" value="Jag_N"/>
    <property type="match status" value="1"/>
</dbReference>
<dbReference type="InterPro" id="IPR015946">
    <property type="entry name" value="KH_dom-like_a/b"/>
</dbReference>
<keyword evidence="3" id="KW-0133">Cell shape</keyword>
<dbReference type="GO" id="GO:0008360">
    <property type="term" value="P:regulation of cell shape"/>
    <property type="evidence" value="ECO:0007669"/>
    <property type="project" value="UniProtKB-KW"/>
</dbReference>
<dbReference type="GO" id="GO:0003723">
    <property type="term" value="F:RNA binding"/>
    <property type="evidence" value="ECO:0007669"/>
    <property type="project" value="UniProtKB-KW"/>
</dbReference>
<name>A0A4R8M1Y6_9BACT</name>
<dbReference type="AlphaFoldDB" id="A0A4R8M1Y6"/>
<evidence type="ECO:0000256" key="2">
    <source>
        <dbReference type="ARBA" id="ARBA00022884"/>
    </source>
</evidence>
<keyword evidence="1" id="KW-0963">Cytoplasm</keyword>
<dbReference type="EMBL" id="SORI01000017">
    <property type="protein sequence ID" value="TDY56772.1"/>
    <property type="molecule type" value="Genomic_DNA"/>
</dbReference>
<evidence type="ECO:0000313" key="8">
    <source>
        <dbReference type="Proteomes" id="UP000295066"/>
    </source>
</evidence>
<dbReference type="PANTHER" id="PTHR35800">
    <property type="entry name" value="PROTEIN JAG"/>
    <property type="match status" value="1"/>
</dbReference>
<evidence type="ECO:0000256" key="1">
    <source>
        <dbReference type="ARBA" id="ARBA00022490"/>
    </source>
</evidence>
<dbReference type="Gene3D" id="3.30.300.20">
    <property type="match status" value="1"/>
</dbReference>
<keyword evidence="8" id="KW-1185">Reference proteome</keyword>
<dbReference type="Gene3D" id="3.30.1370.50">
    <property type="entry name" value="R3H-like domain"/>
    <property type="match status" value="1"/>
</dbReference>
<keyword evidence="2" id="KW-0694">RNA-binding</keyword>